<dbReference type="InterPro" id="IPR019931">
    <property type="entry name" value="LPXTG_anchor"/>
</dbReference>
<keyword evidence="5" id="KW-1133">Transmembrane helix</keyword>
<evidence type="ECO:0000259" key="7">
    <source>
        <dbReference type="PROSITE" id="PS50847"/>
    </source>
</evidence>
<comment type="caution">
    <text evidence="8">The sequence shown here is derived from an EMBL/GenBank/DDBJ whole genome shotgun (WGS) entry which is preliminary data.</text>
</comment>
<evidence type="ECO:0000313" key="8">
    <source>
        <dbReference type="EMBL" id="MCQ4614685.1"/>
    </source>
</evidence>
<dbReference type="InterPro" id="IPR048052">
    <property type="entry name" value="FM1-like"/>
</dbReference>
<dbReference type="Gene3D" id="2.60.40.10">
    <property type="entry name" value="Immunoglobulins"/>
    <property type="match status" value="2"/>
</dbReference>
<evidence type="ECO:0000256" key="5">
    <source>
        <dbReference type="SAM" id="Phobius"/>
    </source>
</evidence>
<dbReference type="NCBIfam" id="TIGR01167">
    <property type="entry name" value="LPXTG_anchor"/>
    <property type="match status" value="1"/>
</dbReference>
<dbReference type="Gene3D" id="2.60.40.740">
    <property type="match status" value="1"/>
</dbReference>
<keyword evidence="3 6" id="KW-0732">Signal</keyword>
<keyword evidence="1" id="KW-0134">Cell wall</keyword>
<accession>A0ABD4TSQ4</accession>
<evidence type="ECO:0000256" key="1">
    <source>
        <dbReference type="ARBA" id="ARBA00022512"/>
    </source>
</evidence>
<reference evidence="8 9" key="1">
    <citation type="submission" date="2021-04" db="EMBL/GenBank/DDBJ databases">
        <title>Corynebacterium genitalium sp. nov. and Corynebacterium genitalium sp. nov., two new species of the genus Corynebacterium.</title>
        <authorList>
            <person name="Jaen-Luchoro D."/>
            <person name="Pinyeiro-Iglesias B."/>
            <person name="Al-Shaer S."/>
            <person name="Karlsson R."/>
            <person name="Gonzales-Siles L."/>
            <person name="Cardew S."/>
            <person name="Jensie-Markopolous S."/>
            <person name="Ohlen M."/>
            <person name="Inganas E."/>
            <person name="Moore E.R.B."/>
        </authorList>
    </citation>
    <scope>NUCLEOTIDE SEQUENCE [LARGE SCALE GENOMIC DNA]</scope>
    <source>
        <strain evidence="8 9">CCUG 55013</strain>
    </source>
</reference>
<evidence type="ECO:0000256" key="3">
    <source>
        <dbReference type="ARBA" id="ARBA00022729"/>
    </source>
</evidence>
<dbReference type="NCBIfam" id="NF033902">
    <property type="entry name" value="iso_D2_wall_anc"/>
    <property type="match status" value="1"/>
</dbReference>
<feature type="signal peptide" evidence="6">
    <location>
        <begin position="1"/>
        <end position="26"/>
    </location>
</feature>
<dbReference type="AlphaFoldDB" id="A0ABD4TSQ4"/>
<keyword evidence="4" id="KW-0572">Peptidoglycan-anchor</keyword>
<gene>
    <name evidence="8" type="ORF">KBX22_08080</name>
</gene>
<dbReference type="EMBL" id="JAGPYW010000008">
    <property type="protein sequence ID" value="MCQ4614685.1"/>
    <property type="molecule type" value="Genomic_DNA"/>
</dbReference>
<evidence type="ECO:0000256" key="6">
    <source>
        <dbReference type="SAM" id="SignalP"/>
    </source>
</evidence>
<keyword evidence="2" id="KW-0964">Secreted</keyword>
<feature type="transmembrane region" description="Helical" evidence="5">
    <location>
        <begin position="486"/>
        <end position="505"/>
    </location>
</feature>
<sequence>MKHIISRTALAVSTAAAVAFVGPVGASIVATMPAAVAQAQVDVNHATKLTIKKYEGEPIGEGGSLDGMKTIKDVTFKVERIADIAPLNTAQGWEDVATAGEKKVADLSADPKFTAKEVATNADGEAVFTDLGVGLFRVTELRAEGAKHSVATPFLLTLPAFENGEAKYERTISPKNQILEPKKSLISENTTLGDNARYRIDAPIPAFGPNPEGDQLRVVDTLAANLKWSQTEHPVLVQVLKSADDKEPETLAVDKHYTVSDAGGNTINVTFTKDGLQKLRDLRAANPGLTVRTEFDATLVDLPENGTIDNTAQVYYSNDEKPHNTTPTDDPDGGATTLNFANVEVTKLLNKQAKDGEKNGAGAQFQIFTCTKQNDGSWKVEQGTAAQRVVIDGKPGTTLTADQTVADGKKHAGAAQAKAKGLNLTKKDNKFADYCAVETKGVSGYLNNPEPQPLTYDEATKTLTGSVNNVKDNLFGRLPATGERTMLIILALGVVLFGGGAVYQLRSRKA</sequence>
<name>A0ABD4TSQ4_9CORY</name>
<evidence type="ECO:0000256" key="4">
    <source>
        <dbReference type="ARBA" id="ARBA00023088"/>
    </source>
</evidence>
<dbReference type="Proteomes" id="UP001205080">
    <property type="component" value="Unassembled WGS sequence"/>
</dbReference>
<dbReference type="RefSeq" id="WP_256001079.1">
    <property type="nucleotide sequence ID" value="NZ_JAGPYW010000008.1"/>
</dbReference>
<evidence type="ECO:0000313" key="9">
    <source>
        <dbReference type="Proteomes" id="UP001205080"/>
    </source>
</evidence>
<protein>
    <submittedName>
        <fullName evidence="8">SpaH/EbpB family LPXTG-anchored major pilin</fullName>
    </submittedName>
</protein>
<feature type="domain" description="Gram-positive cocci surface proteins LPxTG" evidence="7">
    <location>
        <begin position="478"/>
        <end position="510"/>
    </location>
</feature>
<proteinExistence type="predicted"/>
<feature type="chain" id="PRO_5044859085" evidence="6">
    <location>
        <begin position="27"/>
        <end position="510"/>
    </location>
</feature>
<keyword evidence="5" id="KW-0812">Transmembrane</keyword>
<dbReference type="InterPro" id="IPR013783">
    <property type="entry name" value="Ig-like_fold"/>
</dbReference>
<keyword evidence="5" id="KW-0472">Membrane</keyword>
<organism evidence="8 9">
    <name type="scientific">Corynebacterium pseudogenitalium</name>
    <dbReference type="NCBI Taxonomy" id="38303"/>
    <lineage>
        <taxon>Bacteria</taxon>
        <taxon>Bacillati</taxon>
        <taxon>Actinomycetota</taxon>
        <taxon>Actinomycetes</taxon>
        <taxon>Mycobacteriales</taxon>
        <taxon>Corynebacteriaceae</taxon>
        <taxon>Corynebacterium</taxon>
    </lineage>
</organism>
<dbReference type="GO" id="GO:0005975">
    <property type="term" value="P:carbohydrate metabolic process"/>
    <property type="evidence" value="ECO:0007669"/>
    <property type="project" value="UniProtKB-ARBA"/>
</dbReference>
<dbReference type="PROSITE" id="PS50847">
    <property type="entry name" value="GRAM_POS_ANCHORING"/>
    <property type="match status" value="1"/>
</dbReference>
<evidence type="ECO:0000256" key="2">
    <source>
        <dbReference type="ARBA" id="ARBA00022525"/>
    </source>
</evidence>